<dbReference type="SUPFAM" id="SSF46689">
    <property type="entry name" value="Homeodomain-like"/>
    <property type="match status" value="1"/>
</dbReference>
<sequence>MEREIDQQRMRNIYHMLLEMSVGNFTYRIPRTENDDNLEGLAVLINMLAEEMKEAIFPDGYINKNHTHNHITETKEDYKALIKSLPENSDVIIRSLEARLIQNVYDYIIGHLDSPLPSLKELSQIFGINEFKLKQSFRELFRTTIYQFYNEQRLKRAHLLIEQSILPLKEIAYISGFSTYANFSKSFKKKFDYAPNRVKRPAKNI</sequence>
<evidence type="ECO:0000256" key="2">
    <source>
        <dbReference type="ARBA" id="ARBA00023125"/>
    </source>
</evidence>
<dbReference type="OrthoDB" id="1451418at2"/>
<dbReference type="Gene3D" id="1.10.10.60">
    <property type="entry name" value="Homeodomain-like"/>
    <property type="match status" value="2"/>
</dbReference>
<feature type="domain" description="HTH araC/xylS-type" evidence="4">
    <location>
        <begin position="102"/>
        <end position="201"/>
    </location>
</feature>
<proteinExistence type="predicted"/>
<evidence type="ECO:0000256" key="3">
    <source>
        <dbReference type="ARBA" id="ARBA00023163"/>
    </source>
</evidence>
<dbReference type="Pfam" id="PF12833">
    <property type="entry name" value="HTH_18"/>
    <property type="match status" value="1"/>
</dbReference>
<organism evidence="5 6">
    <name type="scientific">Flavobacterium cupreum</name>
    <dbReference type="NCBI Taxonomy" id="2133766"/>
    <lineage>
        <taxon>Bacteria</taxon>
        <taxon>Pseudomonadati</taxon>
        <taxon>Bacteroidota</taxon>
        <taxon>Flavobacteriia</taxon>
        <taxon>Flavobacteriales</taxon>
        <taxon>Flavobacteriaceae</taxon>
        <taxon>Flavobacterium</taxon>
    </lineage>
</organism>
<gene>
    <name evidence="5" type="ORF">D0817_06580</name>
</gene>
<dbReference type="InterPro" id="IPR053142">
    <property type="entry name" value="PchR_regulatory_protein"/>
</dbReference>
<evidence type="ECO:0000259" key="4">
    <source>
        <dbReference type="PROSITE" id="PS01124"/>
    </source>
</evidence>
<dbReference type="InterPro" id="IPR018060">
    <property type="entry name" value="HTH_AraC"/>
</dbReference>
<protein>
    <submittedName>
        <fullName evidence="5">AraC family transcriptional regulator</fullName>
    </submittedName>
</protein>
<evidence type="ECO:0000313" key="6">
    <source>
        <dbReference type="Proteomes" id="UP000288102"/>
    </source>
</evidence>
<dbReference type="InterPro" id="IPR009057">
    <property type="entry name" value="Homeodomain-like_sf"/>
</dbReference>
<dbReference type="PANTHER" id="PTHR47893">
    <property type="entry name" value="REGULATORY PROTEIN PCHR"/>
    <property type="match status" value="1"/>
</dbReference>
<reference evidence="6" key="1">
    <citation type="journal article" date="2019" name="Syst. Appl. Microbiol.">
        <title>Flavobacterium circumlabens sp. nov. and Flavobacterium cupreum sp. nov., two psychrotrophic species isolated from Antarctic environmental samples.</title>
        <authorList>
            <person name="Kralova S."/>
            <person name="Busse H.-J."/>
            <person name="Svec P."/>
            <person name="Maslanova I."/>
            <person name="Stankova E."/>
            <person name="Bartak M."/>
            <person name="Sedlacek I."/>
        </authorList>
    </citation>
    <scope>NUCLEOTIDE SEQUENCE [LARGE SCALE GENOMIC DNA]</scope>
    <source>
        <strain evidence="6">CCM 8825</strain>
    </source>
</reference>
<dbReference type="PANTHER" id="PTHR47893:SF1">
    <property type="entry name" value="REGULATORY PROTEIN PCHR"/>
    <property type="match status" value="1"/>
</dbReference>
<keyword evidence="6" id="KW-1185">Reference proteome</keyword>
<dbReference type="SMART" id="SM00342">
    <property type="entry name" value="HTH_ARAC"/>
    <property type="match status" value="1"/>
</dbReference>
<comment type="caution">
    <text evidence="5">The sequence shown here is derived from an EMBL/GenBank/DDBJ whole genome shotgun (WGS) entry which is preliminary data.</text>
</comment>
<evidence type="ECO:0000256" key="1">
    <source>
        <dbReference type="ARBA" id="ARBA00023015"/>
    </source>
</evidence>
<dbReference type="Proteomes" id="UP000288102">
    <property type="component" value="Unassembled WGS sequence"/>
</dbReference>
<accession>A0A434AB09</accession>
<dbReference type="GO" id="GO:0043565">
    <property type="term" value="F:sequence-specific DNA binding"/>
    <property type="evidence" value="ECO:0007669"/>
    <property type="project" value="InterPro"/>
</dbReference>
<keyword evidence="1" id="KW-0805">Transcription regulation</keyword>
<dbReference type="InterPro" id="IPR018062">
    <property type="entry name" value="HTH_AraC-typ_CS"/>
</dbReference>
<keyword evidence="2" id="KW-0238">DNA-binding</keyword>
<dbReference type="AlphaFoldDB" id="A0A434AB09"/>
<keyword evidence="3" id="KW-0804">Transcription</keyword>
<dbReference type="PROSITE" id="PS01124">
    <property type="entry name" value="HTH_ARAC_FAMILY_2"/>
    <property type="match status" value="1"/>
</dbReference>
<dbReference type="PROSITE" id="PS00041">
    <property type="entry name" value="HTH_ARAC_FAMILY_1"/>
    <property type="match status" value="1"/>
</dbReference>
<dbReference type="GO" id="GO:0003700">
    <property type="term" value="F:DNA-binding transcription factor activity"/>
    <property type="evidence" value="ECO:0007669"/>
    <property type="project" value="InterPro"/>
</dbReference>
<evidence type="ECO:0000313" key="5">
    <source>
        <dbReference type="EMBL" id="RUT71537.1"/>
    </source>
</evidence>
<name>A0A434AB09_9FLAO</name>
<dbReference type="EMBL" id="QWDM01000003">
    <property type="protein sequence ID" value="RUT71537.1"/>
    <property type="molecule type" value="Genomic_DNA"/>
</dbReference>